<reference evidence="2 3" key="1">
    <citation type="journal article" date="2016" name="Genome Announc.">
        <title>Complete Genome Sequence of Methylobacterium populi P-1M, Isolated from Pink-Pigmented Household Biofilm.</title>
        <authorList>
            <person name="Morohoshi T."/>
            <person name="Ikeda T."/>
        </authorList>
    </citation>
    <scope>NUCLEOTIDE SEQUENCE [LARGE SCALE GENOMIC DNA]</scope>
    <source>
        <strain evidence="2 3">P-1M</strain>
    </source>
</reference>
<dbReference type="Pfam" id="PF11755">
    <property type="entry name" value="DUF3311"/>
    <property type="match status" value="1"/>
</dbReference>
<dbReference type="Proteomes" id="UP000218288">
    <property type="component" value="Chromosome"/>
</dbReference>
<accession>A0A160PKF8</accession>
<organism evidence="2 3">
    <name type="scientific">Methylorubrum populi</name>
    <dbReference type="NCBI Taxonomy" id="223967"/>
    <lineage>
        <taxon>Bacteria</taxon>
        <taxon>Pseudomonadati</taxon>
        <taxon>Pseudomonadota</taxon>
        <taxon>Alphaproteobacteria</taxon>
        <taxon>Hyphomicrobiales</taxon>
        <taxon>Methylobacteriaceae</taxon>
        <taxon>Methylorubrum</taxon>
    </lineage>
</organism>
<keyword evidence="1" id="KW-0812">Transmembrane</keyword>
<sequence length="67" mass="7117">MKLIPWLAALPALGMLAGPFFLNRVEPLVLGMPLLLAWLVGCTVATSAIMALIYLTDPANRGPGEEP</sequence>
<evidence type="ECO:0008006" key="4">
    <source>
        <dbReference type="Google" id="ProtNLM"/>
    </source>
</evidence>
<name>A0A160PKF8_9HYPH</name>
<keyword evidence="1" id="KW-0472">Membrane</keyword>
<dbReference type="InterPro" id="IPR021741">
    <property type="entry name" value="DUF3311"/>
</dbReference>
<dbReference type="OrthoDB" id="3628949at2"/>
<keyword evidence="1" id="KW-1133">Transmembrane helix</keyword>
<dbReference type="RefSeq" id="WP_096487230.1">
    <property type="nucleotide sequence ID" value="NZ_AP014809.1"/>
</dbReference>
<gene>
    <name evidence="2" type="ORF">MPPM_4910</name>
</gene>
<protein>
    <recommendedName>
        <fullName evidence="4">Permease</fullName>
    </recommendedName>
</protein>
<evidence type="ECO:0000256" key="1">
    <source>
        <dbReference type="SAM" id="Phobius"/>
    </source>
</evidence>
<dbReference type="EMBL" id="AP014809">
    <property type="protein sequence ID" value="BAU93515.1"/>
    <property type="molecule type" value="Genomic_DNA"/>
</dbReference>
<proteinExistence type="predicted"/>
<feature type="transmembrane region" description="Helical" evidence="1">
    <location>
        <begin position="33"/>
        <end position="55"/>
    </location>
</feature>
<evidence type="ECO:0000313" key="3">
    <source>
        <dbReference type="Proteomes" id="UP000218288"/>
    </source>
</evidence>
<dbReference type="AlphaFoldDB" id="A0A160PKF8"/>
<evidence type="ECO:0000313" key="2">
    <source>
        <dbReference type="EMBL" id="BAU93515.1"/>
    </source>
</evidence>